<protein>
    <submittedName>
        <fullName evidence="2">Uncharacterized protein</fullName>
    </submittedName>
</protein>
<accession>A0A8B6BKC3</accession>
<proteinExistence type="predicted"/>
<feature type="compositionally biased region" description="Polar residues" evidence="1">
    <location>
        <begin position="191"/>
        <end position="210"/>
    </location>
</feature>
<feature type="compositionally biased region" description="Polar residues" evidence="1">
    <location>
        <begin position="139"/>
        <end position="148"/>
    </location>
</feature>
<feature type="compositionally biased region" description="Polar residues" evidence="1">
    <location>
        <begin position="44"/>
        <end position="55"/>
    </location>
</feature>
<dbReference type="AlphaFoldDB" id="A0A8B6BKC3"/>
<feature type="region of interest" description="Disordered" evidence="1">
    <location>
        <begin position="1"/>
        <end position="210"/>
    </location>
</feature>
<organism evidence="2 3">
    <name type="scientific">Mytilus galloprovincialis</name>
    <name type="common">Mediterranean mussel</name>
    <dbReference type="NCBI Taxonomy" id="29158"/>
    <lineage>
        <taxon>Eukaryota</taxon>
        <taxon>Metazoa</taxon>
        <taxon>Spiralia</taxon>
        <taxon>Lophotrochozoa</taxon>
        <taxon>Mollusca</taxon>
        <taxon>Bivalvia</taxon>
        <taxon>Autobranchia</taxon>
        <taxon>Pteriomorphia</taxon>
        <taxon>Mytilida</taxon>
        <taxon>Mytiloidea</taxon>
        <taxon>Mytilidae</taxon>
        <taxon>Mytilinae</taxon>
        <taxon>Mytilus</taxon>
    </lineage>
</organism>
<feature type="non-terminal residue" evidence="2">
    <location>
        <position position="1"/>
    </location>
</feature>
<comment type="caution">
    <text evidence="2">The sequence shown here is derived from an EMBL/GenBank/DDBJ whole genome shotgun (WGS) entry which is preliminary data.</text>
</comment>
<keyword evidence="3" id="KW-1185">Reference proteome</keyword>
<gene>
    <name evidence="2" type="ORF">MGAL_10B046797</name>
</gene>
<dbReference type="OrthoDB" id="6133666at2759"/>
<feature type="compositionally biased region" description="Polar residues" evidence="1">
    <location>
        <begin position="173"/>
        <end position="182"/>
    </location>
</feature>
<evidence type="ECO:0000313" key="2">
    <source>
        <dbReference type="EMBL" id="VDH92145.1"/>
    </source>
</evidence>
<feature type="compositionally biased region" description="Basic and acidic residues" evidence="1">
    <location>
        <begin position="149"/>
        <end position="171"/>
    </location>
</feature>
<name>A0A8B6BKC3_MYTGA</name>
<evidence type="ECO:0000256" key="1">
    <source>
        <dbReference type="SAM" id="MobiDB-lite"/>
    </source>
</evidence>
<evidence type="ECO:0000313" key="3">
    <source>
        <dbReference type="Proteomes" id="UP000596742"/>
    </source>
</evidence>
<reference evidence="2" key="1">
    <citation type="submission" date="2018-11" db="EMBL/GenBank/DDBJ databases">
        <authorList>
            <person name="Alioto T."/>
            <person name="Alioto T."/>
        </authorList>
    </citation>
    <scope>NUCLEOTIDE SEQUENCE</scope>
</reference>
<sequence length="612" mass="65748">FGRGRGPQFPSKSNSNRRSSFGNGPRLGTNSRQPARANSRRRTSPQLPRASTRQTPEIIIEFRNNGGGQWKNTDVNSRFDKGNLDSRSQSRTGNRIDVAPSKDRWNNDRIPQSNGQSRDRLSNGRFSQSNSQLRDRLNNNRFSQSNGQSRDRFRNDRFSKSNGQSRDRFNNDRFPQNNGQFQSRDRFNNDRVGQNNIGSHNLRQNNQNNAFVDSHHGNINDLSAGMSLQNHQQTHPNIAHDLHQPISDNPHLSSHSNKHHVTANNVALGASNHPQNGNLGSGPRNVNINSEILGLVNAVPLDQTVNHQTGQLSNSLSPITALKPGTHEHTGQHVGLVGHSAVNTGTHGNIGLSGLNAVHSGINTHNLLNANGVNLGPHSNGVATSGLPDLSAATSGHNVGLHTNSLVGDVLGKQASNHGLNNVNGLSTGTLSQGTNLGSSFSNQQVQKSHNQMVNGLSNAIASNQMLDLGNQQNQISAMQAVIDQANSQQNHPLATHLSNSVGQINTSLVTASTSTRNNAGNGSAGFPGANNIDLNNTIQSLNNIIASKASPGLSPVASNKIAAAHAHNIAGSVVHHPVPAVVRPRIEPIEIDYEEILQRAMTNRILNGLIL</sequence>
<dbReference type="Proteomes" id="UP000596742">
    <property type="component" value="Unassembled WGS sequence"/>
</dbReference>
<feature type="compositionally biased region" description="Low complexity" evidence="1">
    <location>
        <begin position="9"/>
        <end position="26"/>
    </location>
</feature>
<dbReference type="EMBL" id="UYJE01000305">
    <property type="protein sequence ID" value="VDH92145.1"/>
    <property type="molecule type" value="Genomic_DNA"/>
</dbReference>